<evidence type="ECO:0000313" key="2">
    <source>
        <dbReference type="EMBL" id="VFQ77163.1"/>
    </source>
</evidence>
<feature type="compositionally biased region" description="Basic residues" evidence="1">
    <location>
        <begin position="167"/>
        <end position="177"/>
    </location>
</feature>
<dbReference type="Proteomes" id="UP000595140">
    <property type="component" value="Unassembled WGS sequence"/>
</dbReference>
<evidence type="ECO:0000256" key="1">
    <source>
        <dbReference type="SAM" id="MobiDB-lite"/>
    </source>
</evidence>
<feature type="region of interest" description="Disordered" evidence="1">
    <location>
        <begin position="144"/>
        <end position="177"/>
    </location>
</feature>
<name>A0A484LL15_9ASTE</name>
<reference evidence="2 3" key="1">
    <citation type="submission" date="2018-04" db="EMBL/GenBank/DDBJ databases">
        <authorList>
            <person name="Vogel A."/>
        </authorList>
    </citation>
    <scope>NUCLEOTIDE SEQUENCE [LARGE SCALE GENOMIC DNA]</scope>
</reference>
<protein>
    <recommendedName>
        <fullName evidence="4">Retrotransposon gag domain-containing protein</fullName>
    </recommendedName>
</protein>
<dbReference type="OrthoDB" id="1752047at2759"/>
<proteinExistence type="predicted"/>
<dbReference type="EMBL" id="OOIL02001634">
    <property type="protein sequence ID" value="VFQ77163.1"/>
    <property type="molecule type" value="Genomic_DNA"/>
</dbReference>
<gene>
    <name evidence="2" type="ORF">CCAM_LOCUS18939</name>
</gene>
<evidence type="ECO:0000313" key="3">
    <source>
        <dbReference type="Proteomes" id="UP000595140"/>
    </source>
</evidence>
<accession>A0A484LL15</accession>
<dbReference type="AlphaFoldDB" id="A0A484LL15"/>
<keyword evidence="3" id="KW-1185">Reference proteome</keyword>
<organism evidence="2 3">
    <name type="scientific">Cuscuta campestris</name>
    <dbReference type="NCBI Taxonomy" id="132261"/>
    <lineage>
        <taxon>Eukaryota</taxon>
        <taxon>Viridiplantae</taxon>
        <taxon>Streptophyta</taxon>
        <taxon>Embryophyta</taxon>
        <taxon>Tracheophyta</taxon>
        <taxon>Spermatophyta</taxon>
        <taxon>Magnoliopsida</taxon>
        <taxon>eudicotyledons</taxon>
        <taxon>Gunneridae</taxon>
        <taxon>Pentapetalae</taxon>
        <taxon>asterids</taxon>
        <taxon>lamiids</taxon>
        <taxon>Solanales</taxon>
        <taxon>Convolvulaceae</taxon>
        <taxon>Cuscuteae</taxon>
        <taxon>Cuscuta</taxon>
        <taxon>Cuscuta subgen. Grammica</taxon>
        <taxon>Cuscuta sect. Cleistogrammica</taxon>
    </lineage>
</organism>
<evidence type="ECO:0008006" key="4">
    <source>
        <dbReference type="Google" id="ProtNLM"/>
    </source>
</evidence>
<sequence>MRDESSATSKACSEERRKAIEDKEAVELWRIVDHLEKRLDAQNPYRRAVFNEGSIDKWSDLAHKFLEHFASSRRQKLLFSHLLNVKIRKGEQLREFIREKEARDVQGADDEVALPQGDVRKEVRRNPLPTYKEMLARAKYLALEDDDEAPAQKEKKGGQPAGEGRKRNVTRHKPMTS</sequence>